<evidence type="ECO:0000313" key="4">
    <source>
        <dbReference type="EMBL" id="NKX45370.1"/>
    </source>
</evidence>
<name>A0A7X6JZN9_9RHOB</name>
<feature type="domain" description="GGDEF" evidence="3">
    <location>
        <begin position="104"/>
        <end position="240"/>
    </location>
</feature>
<keyword evidence="1" id="KW-0812">Transmembrane</keyword>
<protein>
    <submittedName>
        <fullName evidence="4">EAL domain-containing protein</fullName>
    </submittedName>
</protein>
<accession>A0A7X6JZN9</accession>
<evidence type="ECO:0000259" key="3">
    <source>
        <dbReference type="PROSITE" id="PS50887"/>
    </source>
</evidence>
<sequence length="518" mass="54603">MAQAGPTLAVRMARATGQALSRVEVLALFPLMTLSAVWLGLGDVATVTVFLLPALLALRGLGLGAGGAALVGAGRGGVPGPRGGLAGRDALLAMLDRVAATPDHDTACILLQIDGWDGLTDRWGAEAAEDLALRCAERLATALRRDDVVARLGDSRFGVVLHPIPAARLGTREAITARLRAVLGEPVAIDGSAARLTVCAGHSALLRDAGPVPEATLAAAEAALAEAQRNGPNAVRAYAPGLLGQRRDRADLAAEVEDALAADEIRPWFQPQICTDTGVISGFEALARWHHPRRGVLAPADFLPAVEDAGRMDALGHRILVHALAALQAWDRAGLRVPSVSVNFSAGELRNPMLADQVAWELDRCELRPGRLTVEILETVAARGEDDAVIATLSALRAQGVNLDLDDFGIGQASLSAIRRFGVTRIKIDRSFVLGLDGDPEQRAMVAAILSMARHLGVETLAEGVETREVQALLAQMGCDHMQGFHIARPMPLDDTIAWATAHNERIAQPPVIGRRAG</sequence>
<dbReference type="SUPFAM" id="SSF141868">
    <property type="entry name" value="EAL domain-like"/>
    <property type="match status" value="1"/>
</dbReference>
<dbReference type="RefSeq" id="WP_168623764.1">
    <property type="nucleotide sequence ID" value="NZ_JAAZQQ010000004.1"/>
</dbReference>
<dbReference type="Gene3D" id="3.30.70.270">
    <property type="match status" value="1"/>
</dbReference>
<dbReference type="PROSITE" id="PS50883">
    <property type="entry name" value="EAL"/>
    <property type="match status" value="1"/>
</dbReference>
<proteinExistence type="predicted"/>
<comment type="caution">
    <text evidence="4">The sequence shown here is derived from an EMBL/GenBank/DDBJ whole genome shotgun (WGS) entry which is preliminary data.</text>
</comment>
<dbReference type="InterPro" id="IPR035919">
    <property type="entry name" value="EAL_sf"/>
</dbReference>
<feature type="transmembrane region" description="Helical" evidence="1">
    <location>
        <begin position="20"/>
        <end position="41"/>
    </location>
</feature>
<feature type="domain" description="EAL" evidence="2">
    <location>
        <begin position="249"/>
        <end position="504"/>
    </location>
</feature>
<evidence type="ECO:0000259" key="2">
    <source>
        <dbReference type="PROSITE" id="PS50883"/>
    </source>
</evidence>
<dbReference type="PANTHER" id="PTHR33121">
    <property type="entry name" value="CYCLIC DI-GMP PHOSPHODIESTERASE PDEF"/>
    <property type="match status" value="1"/>
</dbReference>
<keyword evidence="1" id="KW-0472">Membrane</keyword>
<dbReference type="Pfam" id="PF00563">
    <property type="entry name" value="EAL"/>
    <property type="match status" value="1"/>
</dbReference>
<gene>
    <name evidence="4" type="ORF">HCU73_12315</name>
</gene>
<dbReference type="SMART" id="SM00052">
    <property type="entry name" value="EAL"/>
    <property type="match status" value="1"/>
</dbReference>
<keyword evidence="1" id="KW-1133">Transmembrane helix</keyword>
<dbReference type="PANTHER" id="PTHR33121:SF70">
    <property type="entry name" value="SIGNALING PROTEIN YKOW"/>
    <property type="match status" value="1"/>
</dbReference>
<dbReference type="SMART" id="SM00267">
    <property type="entry name" value="GGDEF"/>
    <property type="match status" value="1"/>
</dbReference>
<dbReference type="Proteomes" id="UP000526408">
    <property type="component" value="Unassembled WGS sequence"/>
</dbReference>
<dbReference type="GO" id="GO:0071111">
    <property type="term" value="F:cyclic-guanylate-specific phosphodiesterase activity"/>
    <property type="evidence" value="ECO:0007669"/>
    <property type="project" value="InterPro"/>
</dbReference>
<dbReference type="InterPro" id="IPR050706">
    <property type="entry name" value="Cyclic-di-GMP_PDE-like"/>
</dbReference>
<reference evidence="4 5" key="1">
    <citation type="submission" date="2020-04" db="EMBL/GenBank/DDBJ databases">
        <authorList>
            <person name="Yoon J."/>
        </authorList>
    </citation>
    <scope>NUCLEOTIDE SEQUENCE [LARGE SCALE GENOMIC DNA]</scope>
    <source>
        <strain evidence="4 5">KMU-115</strain>
    </source>
</reference>
<dbReference type="Gene3D" id="3.20.20.450">
    <property type="entry name" value="EAL domain"/>
    <property type="match status" value="1"/>
</dbReference>
<dbReference type="AlphaFoldDB" id="A0A7X6JZN9"/>
<dbReference type="SUPFAM" id="SSF55073">
    <property type="entry name" value="Nucleotide cyclase"/>
    <property type="match status" value="1"/>
</dbReference>
<dbReference type="InterPro" id="IPR029787">
    <property type="entry name" value="Nucleotide_cyclase"/>
</dbReference>
<dbReference type="NCBIfam" id="TIGR00254">
    <property type="entry name" value="GGDEF"/>
    <property type="match status" value="1"/>
</dbReference>
<dbReference type="PROSITE" id="PS50887">
    <property type="entry name" value="GGDEF"/>
    <property type="match status" value="1"/>
</dbReference>
<dbReference type="CDD" id="cd01948">
    <property type="entry name" value="EAL"/>
    <property type="match status" value="1"/>
</dbReference>
<evidence type="ECO:0000313" key="5">
    <source>
        <dbReference type="Proteomes" id="UP000526408"/>
    </source>
</evidence>
<dbReference type="InterPro" id="IPR001633">
    <property type="entry name" value="EAL_dom"/>
</dbReference>
<dbReference type="InterPro" id="IPR000160">
    <property type="entry name" value="GGDEF_dom"/>
</dbReference>
<dbReference type="EMBL" id="JAAZQQ010000004">
    <property type="protein sequence ID" value="NKX45370.1"/>
    <property type="molecule type" value="Genomic_DNA"/>
</dbReference>
<dbReference type="InterPro" id="IPR043128">
    <property type="entry name" value="Rev_trsase/Diguanyl_cyclase"/>
</dbReference>
<keyword evidence="5" id="KW-1185">Reference proteome</keyword>
<evidence type="ECO:0000256" key="1">
    <source>
        <dbReference type="SAM" id="Phobius"/>
    </source>
</evidence>
<dbReference type="Pfam" id="PF00990">
    <property type="entry name" value="GGDEF"/>
    <property type="match status" value="1"/>
</dbReference>
<feature type="transmembrane region" description="Helical" evidence="1">
    <location>
        <begin position="47"/>
        <end position="72"/>
    </location>
</feature>
<organism evidence="4 5">
    <name type="scientific">Roseicyclus persicicus</name>
    <dbReference type="NCBI Taxonomy" id="2650661"/>
    <lineage>
        <taxon>Bacteria</taxon>
        <taxon>Pseudomonadati</taxon>
        <taxon>Pseudomonadota</taxon>
        <taxon>Alphaproteobacteria</taxon>
        <taxon>Rhodobacterales</taxon>
        <taxon>Roseobacteraceae</taxon>
        <taxon>Roseicyclus</taxon>
    </lineage>
</organism>